<dbReference type="InterPro" id="IPR000835">
    <property type="entry name" value="HTH_MarR-typ"/>
</dbReference>
<reference evidence="3 4" key="1">
    <citation type="submission" date="2024-04" db="EMBL/GenBank/DDBJ databases">
        <title>draft genome sequnece of Paenibacillus filicis.</title>
        <authorList>
            <person name="Kim D.-U."/>
        </authorList>
    </citation>
    <scope>NUCLEOTIDE SEQUENCE [LARGE SCALE GENOMIC DNA]</scope>
    <source>
        <strain evidence="3 4">KACC14197</strain>
    </source>
</reference>
<sequence length="143" mass="15997">MSEIDKRLMDLDELLVIVVRHARKWAASSGLSRQQMVLLHTLFVNNGATVGELAEELELSASATTLSVNRLEQMGLVVRQRDGTDRRVVRLQLSESAKGLTAEMWSCKREILKQLMGGLDSQEQEQFVRLLRKMTSSLGGNGE</sequence>
<protein>
    <submittedName>
        <fullName evidence="3">MarR family transcriptional regulator</fullName>
    </submittedName>
</protein>
<keyword evidence="4" id="KW-1185">Reference proteome</keyword>
<proteinExistence type="predicted"/>
<dbReference type="Proteomes" id="UP001469365">
    <property type="component" value="Unassembled WGS sequence"/>
</dbReference>
<feature type="domain" description="HTH marR-type" evidence="2">
    <location>
        <begin position="1"/>
        <end position="136"/>
    </location>
</feature>
<evidence type="ECO:0000313" key="3">
    <source>
        <dbReference type="EMBL" id="MEK8130366.1"/>
    </source>
</evidence>
<dbReference type="PANTHER" id="PTHR33164">
    <property type="entry name" value="TRANSCRIPTIONAL REGULATOR, MARR FAMILY"/>
    <property type="match status" value="1"/>
</dbReference>
<organism evidence="3 4">
    <name type="scientific">Paenibacillus filicis</name>
    <dbReference type="NCBI Taxonomy" id="669464"/>
    <lineage>
        <taxon>Bacteria</taxon>
        <taxon>Bacillati</taxon>
        <taxon>Bacillota</taxon>
        <taxon>Bacilli</taxon>
        <taxon>Bacillales</taxon>
        <taxon>Paenibacillaceae</taxon>
        <taxon>Paenibacillus</taxon>
    </lineage>
</organism>
<dbReference type="PRINTS" id="PR00598">
    <property type="entry name" value="HTHMARR"/>
</dbReference>
<dbReference type="EMBL" id="JBBPCC010000014">
    <property type="protein sequence ID" value="MEK8130366.1"/>
    <property type="molecule type" value="Genomic_DNA"/>
</dbReference>
<dbReference type="SUPFAM" id="SSF46785">
    <property type="entry name" value="Winged helix' DNA-binding domain"/>
    <property type="match status" value="1"/>
</dbReference>
<dbReference type="InterPro" id="IPR011991">
    <property type="entry name" value="ArsR-like_HTH"/>
</dbReference>
<dbReference type="InterPro" id="IPR039422">
    <property type="entry name" value="MarR/SlyA-like"/>
</dbReference>
<keyword evidence="1" id="KW-0238">DNA-binding</keyword>
<dbReference type="SMART" id="SM00347">
    <property type="entry name" value="HTH_MARR"/>
    <property type="match status" value="1"/>
</dbReference>
<dbReference type="Pfam" id="PF01047">
    <property type="entry name" value="MarR"/>
    <property type="match status" value="1"/>
</dbReference>
<dbReference type="PANTHER" id="PTHR33164:SF43">
    <property type="entry name" value="HTH-TYPE TRANSCRIPTIONAL REPRESSOR YETL"/>
    <property type="match status" value="1"/>
</dbReference>
<dbReference type="InterPro" id="IPR036390">
    <property type="entry name" value="WH_DNA-bd_sf"/>
</dbReference>
<dbReference type="PROSITE" id="PS50995">
    <property type="entry name" value="HTH_MARR_2"/>
    <property type="match status" value="1"/>
</dbReference>
<evidence type="ECO:0000313" key="4">
    <source>
        <dbReference type="Proteomes" id="UP001469365"/>
    </source>
</evidence>
<gene>
    <name evidence="3" type="ORF">WMW72_20885</name>
</gene>
<name>A0ABU9DQ40_9BACL</name>
<dbReference type="Gene3D" id="1.10.10.10">
    <property type="entry name" value="Winged helix-like DNA-binding domain superfamily/Winged helix DNA-binding domain"/>
    <property type="match status" value="1"/>
</dbReference>
<evidence type="ECO:0000256" key="1">
    <source>
        <dbReference type="ARBA" id="ARBA00023125"/>
    </source>
</evidence>
<evidence type="ECO:0000259" key="2">
    <source>
        <dbReference type="PROSITE" id="PS50995"/>
    </source>
</evidence>
<comment type="caution">
    <text evidence="3">The sequence shown here is derived from an EMBL/GenBank/DDBJ whole genome shotgun (WGS) entry which is preliminary data.</text>
</comment>
<dbReference type="InterPro" id="IPR036388">
    <property type="entry name" value="WH-like_DNA-bd_sf"/>
</dbReference>
<accession>A0ABU9DQ40</accession>
<dbReference type="CDD" id="cd00090">
    <property type="entry name" value="HTH_ARSR"/>
    <property type="match status" value="1"/>
</dbReference>
<dbReference type="RefSeq" id="WP_341417499.1">
    <property type="nucleotide sequence ID" value="NZ_JBBPCC010000014.1"/>
</dbReference>